<organism evidence="2 3">
    <name type="scientific">Chitinophaga agri</name>
    <dbReference type="NCBI Taxonomy" id="2703787"/>
    <lineage>
        <taxon>Bacteria</taxon>
        <taxon>Pseudomonadati</taxon>
        <taxon>Bacteroidota</taxon>
        <taxon>Chitinophagia</taxon>
        <taxon>Chitinophagales</taxon>
        <taxon>Chitinophagaceae</taxon>
        <taxon>Chitinophaga</taxon>
    </lineage>
</organism>
<dbReference type="EMBL" id="CP048113">
    <property type="protein sequence ID" value="QHS59736.1"/>
    <property type="molecule type" value="Genomic_DNA"/>
</dbReference>
<gene>
    <name evidence="2" type="ORF">GWR21_09070</name>
</gene>
<keyword evidence="3" id="KW-1185">Reference proteome</keyword>
<proteinExistence type="predicted"/>
<feature type="domain" description="YdhG-like" evidence="1">
    <location>
        <begin position="26"/>
        <end position="130"/>
    </location>
</feature>
<dbReference type="SUPFAM" id="SSF159888">
    <property type="entry name" value="YdhG-like"/>
    <property type="match status" value="1"/>
</dbReference>
<dbReference type="Proteomes" id="UP000476411">
    <property type="component" value="Chromosome"/>
</dbReference>
<dbReference type="InterPro" id="IPR014922">
    <property type="entry name" value="YdhG-like"/>
</dbReference>
<evidence type="ECO:0000313" key="3">
    <source>
        <dbReference type="Proteomes" id="UP000476411"/>
    </source>
</evidence>
<evidence type="ECO:0000259" key="1">
    <source>
        <dbReference type="Pfam" id="PF08818"/>
    </source>
</evidence>
<protein>
    <submittedName>
        <fullName evidence="2">DUF1801 domain-containing protein</fullName>
    </submittedName>
</protein>
<accession>A0A6B9ZC89</accession>
<dbReference type="KEGG" id="chih:GWR21_09070"/>
<sequence length="140" mass="15473">MAEQKTKPTGQSVDDFLSAVTDEQVRQDCLALVRLMEKASGFKATMWGPAIVGFGKYHYVYDSGHSGDACLVGFSPRKQNISLYLMPGLAENSTLLNKLGKHKAAKGCLYIKRLSDVDPDVLAQLIKQSVSYLQQKYPDK</sequence>
<dbReference type="Pfam" id="PF08818">
    <property type="entry name" value="DUF1801"/>
    <property type="match status" value="1"/>
</dbReference>
<reference evidence="2 3" key="1">
    <citation type="submission" date="2020-01" db="EMBL/GenBank/DDBJ databases">
        <title>Complete genome sequence of Chitinophaga sp. H33E-04 isolated from quinoa roots.</title>
        <authorList>
            <person name="Weon H.-Y."/>
            <person name="Lee S.A."/>
        </authorList>
    </citation>
    <scope>NUCLEOTIDE SEQUENCE [LARGE SCALE GENOMIC DNA]</scope>
    <source>
        <strain evidence="2 3">H33E-04</strain>
    </source>
</reference>
<dbReference type="RefSeq" id="WP_162331431.1">
    <property type="nucleotide sequence ID" value="NZ_CP048113.1"/>
</dbReference>
<dbReference type="AlphaFoldDB" id="A0A6B9ZC89"/>
<evidence type="ECO:0000313" key="2">
    <source>
        <dbReference type="EMBL" id="QHS59736.1"/>
    </source>
</evidence>
<name>A0A6B9ZC89_9BACT</name>